<evidence type="ECO:0000313" key="1">
    <source>
        <dbReference type="Proteomes" id="UP000887574"/>
    </source>
</evidence>
<proteinExistence type="predicted"/>
<sequence length="462" mass="52612">MILCVAATIINRIEPSQARKLKLYLQDECTVQTIVVEAIRKANLGANFVCIKVEINDEDIGELLEVAAQDQVEDKGKYVIHVQPAGLLKDDSFWTYENVDNEKKEMVIAQFQGSLAENFSRFVTQKDALKRVEEMVVDLKDEFIKDLVKYKPHLPHPDYLMKHVFKCFFTPGHLHFKFNLKVIASPLGFLGNSRFCANANLQTVYNSDFVEKTLEYGDLCGYYKILGFFVTWDDLFNTENGYVDAEGNVEMKVNFWFKKRMDAVALSLLSLYVILSVKTASKKKATSNTFGRRMHIDSLRHLRRSGKSIIMFWIHSLACSKNSQPANSFILFMLTFFVGSVVTKRSGVQCSVWIPHVIVSRWQAIARTRPGQKCRFMAVDIGASGVNQVDSGLYTSLLLRGYLESAEVAFLLLTAGRDKPCTYSSLLMWIWPLDYMIKLFTETRQDRNALQHCPLSVSATAF</sequence>
<reference evidence="2" key="1">
    <citation type="submission" date="2022-11" db="UniProtKB">
        <authorList>
            <consortium name="WormBaseParasite"/>
        </authorList>
    </citation>
    <scope>IDENTIFICATION</scope>
</reference>
<name>A0A915E5X4_9BILA</name>
<keyword evidence="1" id="KW-1185">Reference proteome</keyword>
<dbReference type="Proteomes" id="UP000887574">
    <property type="component" value="Unplaced"/>
</dbReference>
<evidence type="ECO:0000313" key="2">
    <source>
        <dbReference type="WBParaSite" id="jg26825"/>
    </source>
</evidence>
<accession>A0A915E5X4</accession>
<dbReference type="WBParaSite" id="jg26825">
    <property type="protein sequence ID" value="jg26825"/>
    <property type="gene ID" value="jg26825"/>
</dbReference>
<dbReference type="AlphaFoldDB" id="A0A915E5X4"/>
<protein>
    <submittedName>
        <fullName evidence="2">Uncharacterized protein</fullName>
    </submittedName>
</protein>
<organism evidence="1 2">
    <name type="scientific">Ditylenchus dipsaci</name>
    <dbReference type="NCBI Taxonomy" id="166011"/>
    <lineage>
        <taxon>Eukaryota</taxon>
        <taxon>Metazoa</taxon>
        <taxon>Ecdysozoa</taxon>
        <taxon>Nematoda</taxon>
        <taxon>Chromadorea</taxon>
        <taxon>Rhabditida</taxon>
        <taxon>Tylenchina</taxon>
        <taxon>Tylenchomorpha</taxon>
        <taxon>Sphaerularioidea</taxon>
        <taxon>Anguinidae</taxon>
        <taxon>Anguininae</taxon>
        <taxon>Ditylenchus</taxon>
    </lineage>
</organism>